<accession>A0A1X7I4Y6</accession>
<name>A0A1X7I4Y6_9BURK</name>
<protein>
    <recommendedName>
        <fullName evidence="3">Phage protein, HK97 gp10 family</fullName>
    </recommendedName>
</protein>
<reference evidence="2" key="1">
    <citation type="submission" date="2017-04" db="EMBL/GenBank/DDBJ databases">
        <authorList>
            <person name="Varghese N."/>
            <person name="Submissions S."/>
        </authorList>
    </citation>
    <scope>NUCLEOTIDE SEQUENCE [LARGE SCALE GENOMIC DNA]</scope>
    <source>
        <strain evidence="2">LMG 29540</strain>
    </source>
</reference>
<dbReference type="STRING" id="1515439.SAMN06265784_101326"/>
<evidence type="ECO:0000313" key="1">
    <source>
        <dbReference type="EMBL" id="SMG09515.1"/>
    </source>
</evidence>
<dbReference type="RefSeq" id="WP_085480513.1">
    <property type="nucleotide sequence ID" value="NZ_FXAT01000001.1"/>
</dbReference>
<organism evidence="1 2">
    <name type="scientific">Paraburkholderia susongensis</name>
    <dbReference type="NCBI Taxonomy" id="1515439"/>
    <lineage>
        <taxon>Bacteria</taxon>
        <taxon>Pseudomonadati</taxon>
        <taxon>Pseudomonadota</taxon>
        <taxon>Betaproteobacteria</taxon>
        <taxon>Burkholderiales</taxon>
        <taxon>Burkholderiaceae</taxon>
        <taxon>Paraburkholderia</taxon>
    </lineage>
</organism>
<gene>
    <name evidence="1" type="ORF">SAMN06265784_101326</name>
</gene>
<dbReference type="EMBL" id="FXAT01000001">
    <property type="protein sequence ID" value="SMG09515.1"/>
    <property type="molecule type" value="Genomic_DNA"/>
</dbReference>
<keyword evidence="2" id="KW-1185">Reference proteome</keyword>
<evidence type="ECO:0000313" key="2">
    <source>
        <dbReference type="Proteomes" id="UP000193228"/>
    </source>
</evidence>
<dbReference type="Proteomes" id="UP000193228">
    <property type="component" value="Unassembled WGS sequence"/>
</dbReference>
<proteinExistence type="predicted"/>
<dbReference type="OrthoDB" id="6876814at2"/>
<evidence type="ECO:0008006" key="3">
    <source>
        <dbReference type="Google" id="ProtNLM"/>
    </source>
</evidence>
<sequence>MSQDFDVNVPYQLQLEGWSGLDRKLDFDRKQIRAGMRDVGKLLQKATQQRVSGGDTRYPVRRTGRLRRNIRYKIGRSGFWVKVRPEKGSDMPDFYPAFLYYGVRYKAGGRYRRGANFRNGTWRTAPLGNYPADTLNADGPRVKQILEAAFSRAFR</sequence>
<dbReference type="AlphaFoldDB" id="A0A1X7I4Y6"/>